<dbReference type="PANTHER" id="PTHR10357">
    <property type="entry name" value="ALPHA-AMYLASE FAMILY MEMBER"/>
    <property type="match status" value="1"/>
</dbReference>
<dbReference type="PANTHER" id="PTHR10357:SF179">
    <property type="entry name" value="NEUTRAL AND BASIC AMINO ACID TRANSPORT PROTEIN RBAT"/>
    <property type="match status" value="1"/>
</dbReference>
<accession>A0ABQ4FIT1</accession>
<organism evidence="3 4">
    <name type="scientific">Microbispora amethystogenes</name>
    <dbReference type="NCBI Taxonomy" id="1427754"/>
    <lineage>
        <taxon>Bacteria</taxon>
        <taxon>Bacillati</taxon>
        <taxon>Actinomycetota</taxon>
        <taxon>Actinomycetes</taxon>
        <taxon>Streptosporangiales</taxon>
        <taxon>Streptosporangiaceae</taxon>
        <taxon>Microbispora</taxon>
    </lineage>
</organism>
<dbReference type="SMART" id="SM00642">
    <property type="entry name" value="Aamy"/>
    <property type="match status" value="1"/>
</dbReference>
<dbReference type="RefSeq" id="WP_204287491.1">
    <property type="nucleotide sequence ID" value="NZ_BAABEJ010000020.1"/>
</dbReference>
<dbReference type="InterPro" id="IPR017853">
    <property type="entry name" value="GH"/>
</dbReference>
<gene>
    <name evidence="3" type="ORF">Mam01_48640</name>
</gene>
<dbReference type="InterPro" id="IPR006047">
    <property type="entry name" value="GH13_cat_dom"/>
</dbReference>
<comment type="caution">
    <text evidence="3">The sequence shown here is derived from an EMBL/GenBank/DDBJ whole genome shotgun (WGS) entry which is preliminary data.</text>
</comment>
<proteinExistence type="inferred from homology"/>
<dbReference type="SUPFAM" id="SSF51445">
    <property type="entry name" value="(Trans)glycosidases"/>
    <property type="match status" value="1"/>
</dbReference>
<dbReference type="EMBL" id="BOOB01000038">
    <property type="protein sequence ID" value="GIH34700.1"/>
    <property type="molecule type" value="Genomic_DNA"/>
</dbReference>
<dbReference type="InterPro" id="IPR045857">
    <property type="entry name" value="O16G_dom_2"/>
</dbReference>
<dbReference type="Proteomes" id="UP000651728">
    <property type="component" value="Unassembled WGS sequence"/>
</dbReference>
<comment type="similarity">
    <text evidence="1">Belongs to the glycosyl hydrolase 13 family.</text>
</comment>
<dbReference type="Pfam" id="PF00128">
    <property type="entry name" value="Alpha-amylase"/>
    <property type="match status" value="1"/>
</dbReference>
<name>A0ABQ4FIT1_9ACTN</name>
<evidence type="ECO:0000313" key="4">
    <source>
        <dbReference type="Proteomes" id="UP000651728"/>
    </source>
</evidence>
<sequence length="542" mass="59971">MTELAVPPPAVTTRWWRDAVIYQVYVRSFADGNGDGVGDLLGVRSRLAYLSDLGVDAIWLTPFYPSPMADFGYDVADYRDVDPIFGSLADARALIDDAHGLGLRIIVDVVPNHTSDRHPWFEAALRAAPGSPERARYIFREGKGVAGELPPNDWESIFGGPAWTRVGDGQWYLHLFAPEQPDLNWEHPEVHEEFADVLRFWLDLGVDGFRIDVAHGMVKAPGLPDVGAAGQAEMIGAQVVPFFDQDGVHEIHRAWRRILDSYEGERIGVAEAWAPSPERLANYVRPDELHQAFNFHFLKTPWDAARFREVIDESVRTSALVGAPATWVLSNHDVKRHVTRYGGGERGLRRARAAALLMLALPGSAYVYQGEELGLPEVLDLPERYLQDPQRLRDPDSGRDGCRVPLPWTDAGEPPYGFSPPGIRESWLPVPAGWRDLSVEAQVRDGASMLSLYRAALALRRERPELGDGTLTWLDSPPGTLAFRRGDTFACVLNMTAEWVEIPHDHAAAYGGLLLASGGPKTSGGAIRLAPDSATWWTRDNA</sequence>
<reference evidence="3 4" key="1">
    <citation type="submission" date="2021-01" db="EMBL/GenBank/DDBJ databases">
        <title>Whole genome shotgun sequence of Microbispora amethystogenes NBRC 101907.</title>
        <authorList>
            <person name="Komaki H."/>
            <person name="Tamura T."/>
        </authorList>
    </citation>
    <scope>NUCLEOTIDE SEQUENCE [LARGE SCALE GENOMIC DNA]</scope>
    <source>
        <strain evidence="3 4">NBRC 101907</strain>
    </source>
</reference>
<dbReference type="Gene3D" id="3.20.20.80">
    <property type="entry name" value="Glycosidases"/>
    <property type="match status" value="1"/>
</dbReference>
<protein>
    <submittedName>
        <fullName evidence="3">Alpha-glucosidase</fullName>
    </submittedName>
</protein>
<feature type="domain" description="Glycosyl hydrolase family 13 catalytic" evidence="2">
    <location>
        <begin position="23"/>
        <end position="403"/>
    </location>
</feature>
<evidence type="ECO:0000313" key="3">
    <source>
        <dbReference type="EMBL" id="GIH34700.1"/>
    </source>
</evidence>
<dbReference type="CDD" id="cd11332">
    <property type="entry name" value="AmyAc_OligoGlu_TS"/>
    <property type="match status" value="1"/>
</dbReference>
<keyword evidence="4" id="KW-1185">Reference proteome</keyword>
<evidence type="ECO:0000256" key="1">
    <source>
        <dbReference type="ARBA" id="ARBA00008061"/>
    </source>
</evidence>
<evidence type="ECO:0000259" key="2">
    <source>
        <dbReference type="SMART" id="SM00642"/>
    </source>
</evidence>
<dbReference type="Gene3D" id="3.90.400.10">
    <property type="entry name" value="Oligo-1,6-glucosidase, Domain 2"/>
    <property type="match status" value="1"/>
</dbReference>